<dbReference type="AlphaFoldDB" id="A0A1E3PDA5"/>
<keyword evidence="5" id="KW-1185">Reference proteome</keyword>
<proteinExistence type="predicted"/>
<feature type="compositionally biased region" description="Low complexity" evidence="2">
    <location>
        <begin position="224"/>
        <end position="234"/>
    </location>
</feature>
<dbReference type="Gene3D" id="1.10.287.1490">
    <property type="match status" value="1"/>
</dbReference>
<gene>
    <name evidence="4" type="ORF">NADFUDRAFT_53668</name>
</gene>
<name>A0A1E3PDA5_9ASCO</name>
<evidence type="ECO:0000256" key="2">
    <source>
        <dbReference type="SAM" id="MobiDB-lite"/>
    </source>
</evidence>
<evidence type="ECO:0000256" key="3">
    <source>
        <dbReference type="SAM" id="Phobius"/>
    </source>
</evidence>
<reference evidence="4 5" key="1">
    <citation type="journal article" date="2016" name="Proc. Natl. Acad. Sci. U.S.A.">
        <title>Comparative genomics of biotechnologically important yeasts.</title>
        <authorList>
            <person name="Riley R."/>
            <person name="Haridas S."/>
            <person name="Wolfe K.H."/>
            <person name="Lopes M.R."/>
            <person name="Hittinger C.T."/>
            <person name="Goeker M."/>
            <person name="Salamov A.A."/>
            <person name="Wisecaver J.H."/>
            <person name="Long T.M."/>
            <person name="Calvey C.H."/>
            <person name="Aerts A.L."/>
            <person name="Barry K.W."/>
            <person name="Choi C."/>
            <person name="Clum A."/>
            <person name="Coughlan A.Y."/>
            <person name="Deshpande S."/>
            <person name="Douglass A.P."/>
            <person name="Hanson S.J."/>
            <person name="Klenk H.-P."/>
            <person name="LaButti K.M."/>
            <person name="Lapidus A."/>
            <person name="Lindquist E.A."/>
            <person name="Lipzen A.M."/>
            <person name="Meier-Kolthoff J.P."/>
            <person name="Ohm R.A."/>
            <person name="Otillar R.P."/>
            <person name="Pangilinan J.L."/>
            <person name="Peng Y."/>
            <person name="Rokas A."/>
            <person name="Rosa C.A."/>
            <person name="Scheuner C."/>
            <person name="Sibirny A.A."/>
            <person name="Slot J.C."/>
            <person name="Stielow J.B."/>
            <person name="Sun H."/>
            <person name="Kurtzman C.P."/>
            <person name="Blackwell M."/>
            <person name="Grigoriev I.V."/>
            <person name="Jeffries T.W."/>
        </authorList>
    </citation>
    <scope>NUCLEOTIDE SEQUENCE [LARGE SCALE GENOMIC DNA]</scope>
    <source>
        <strain evidence="4 5">DSM 6958</strain>
    </source>
</reference>
<feature type="transmembrane region" description="Helical" evidence="3">
    <location>
        <begin position="503"/>
        <end position="522"/>
    </location>
</feature>
<sequence length="602" mass="67944">MDKPDISARMRELVMLAWYQFDKSRSGTVSLEYRNLISMKSRNEPLLLIAILPNKQIVASEILQLIEAMERVLRIPAGSLISPETVTETRKFCESQPDLIIDIDCFIVLFNQLTDDYLYKEAREIEAVYSEVDQSINTPSNVGLGLMGMEKSLQNERIMSTPVNGLSMGDLKQKLDSYDTQTGIFDDLPRLSDVCKANSHPTDQERPSKLKLAQERRRRLQNRLSSTSPTPLSLEKVYEASNGRSTTVDAMTPPPSSHGNDSIGNDNKVSHLKKLINEKDAQIENYESQTVSLQDANALLTQQLGDMRRTVTKLQHELIELHHQVTHADQHCRQAQIEAARWRDECERMKFQTAAQEEDTEKQDSDDIEALRNQISSLSRDHDDQTKLVESMKSNTKTLTTELGELKLQLSDSQDKLNEANAKLVTERSFKDKLLSQVTSRNNSIGLSPISDTGVDFLTPRRLTYTVLKRLSGAVDRQRELARALARGQARVPSALEFRNYCINSLPLVGVVFGFALLLAILKMTSVLVRNISYLVTDETAHLETAKKTVGWLDEYRLNPMAIGDKTANLGAWWSGSRFGWLETVGYLVDDWVRDSDLGLPI</sequence>
<evidence type="ECO:0000256" key="1">
    <source>
        <dbReference type="SAM" id="Coils"/>
    </source>
</evidence>
<keyword evidence="3" id="KW-0812">Transmembrane</keyword>
<dbReference type="EMBL" id="KV454415">
    <property type="protein sequence ID" value="ODQ63403.1"/>
    <property type="molecule type" value="Genomic_DNA"/>
</dbReference>
<keyword evidence="3" id="KW-1133">Transmembrane helix</keyword>
<feature type="coiled-coil region" evidence="1">
    <location>
        <begin position="354"/>
        <end position="423"/>
    </location>
</feature>
<evidence type="ECO:0000313" key="4">
    <source>
        <dbReference type="EMBL" id="ODQ63403.1"/>
    </source>
</evidence>
<evidence type="ECO:0000313" key="5">
    <source>
        <dbReference type="Proteomes" id="UP000095009"/>
    </source>
</evidence>
<keyword evidence="3" id="KW-0472">Membrane</keyword>
<dbReference type="Proteomes" id="UP000095009">
    <property type="component" value="Unassembled WGS sequence"/>
</dbReference>
<accession>A0A1E3PDA5</accession>
<feature type="compositionally biased region" description="Basic and acidic residues" evidence="2">
    <location>
        <begin position="202"/>
        <end position="215"/>
    </location>
</feature>
<keyword evidence="1" id="KW-0175">Coiled coil</keyword>
<organism evidence="4 5">
    <name type="scientific">Nadsonia fulvescens var. elongata DSM 6958</name>
    <dbReference type="NCBI Taxonomy" id="857566"/>
    <lineage>
        <taxon>Eukaryota</taxon>
        <taxon>Fungi</taxon>
        <taxon>Dikarya</taxon>
        <taxon>Ascomycota</taxon>
        <taxon>Saccharomycotina</taxon>
        <taxon>Dipodascomycetes</taxon>
        <taxon>Dipodascales</taxon>
        <taxon>Dipodascales incertae sedis</taxon>
        <taxon>Nadsonia</taxon>
    </lineage>
</organism>
<feature type="region of interest" description="Disordered" evidence="2">
    <location>
        <begin position="195"/>
        <end position="265"/>
    </location>
</feature>
<protein>
    <submittedName>
        <fullName evidence="4">Uncharacterized protein</fullName>
    </submittedName>
</protein>
<feature type="coiled-coil region" evidence="1">
    <location>
        <begin position="269"/>
        <end position="303"/>
    </location>
</feature>